<proteinExistence type="predicted"/>
<dbReference type="EMBL" id="JACHKY010000004">
    <property type="protein sequence ID" value="MBB4798711.1"/>
    <property type="molecule type" value="Genomic_DNA"/>
</dbReference>
<evidence type="ECO:0008006" key="3">
    <source>
        <dbReference type="Google" id="ProtNLM"/>
    </source>
</evidence>
<organism evidence="1 2">
    <name type="scientific">Brevundimonas bullata</name>
    <dbReference type="NCBI Taxonomy" id="13160"/>
    <lineage>
        <taxon>Bacteria</taxon>
        <taxon>Pseudomonadati</taxon>
        <taxon>Pseudomonadota</taxon>
        <taxon>Alphaproteobacteria</taxon>
        <taxon>Caulobacterales</taxon>
        <taxon>Caulobacteraceae</taxon>
        <taxon>Brevundimonas</taxon>
    </lineage>
</organism>
<evidence type="ECO:0000313" key="1">
    <source>
        <dbReference type="EMBL" id="MBB4798711.1"/>
    </source>
</evidence>
<protein>
    <recommendedName>
        <fullName evidence="3">TIGR02646 family protein</fullName>
    </recommendedName>
</protein>
<dbReference type="Gene3D" id="1.10.30.50">
    <property type="match status" value="1"/>
</dbReference>
<evidence type="ECO:0000313" key="2">
    <source>
        <dbReference type="Proteomes" id="UP000539957"/>
    </source>
</evidence>
<keyword evidence="2" id="KW-1185">Reference proteome</keyword>
<dbReference type="AlphaFoldDB" id="A0A7W7IQJ8"/>
<reference evidence="1 2" key="1">
    <citation type="submission" date="2020-08" db="EMBL/GenBank/DDBJ databases">
        <title>Functional genomics of gut bacteria from endangered species of beetles.</title>
        <authorList>
            <person name="Carlos-Shanley C."/>
        </authorList>
    </citation>
    <scope>NUCLEOTIDE SEQUENCE [LARGE SCALE GENOMIC DNA]</scope>
    <source>
        <strain evidence="1 2">S00123</strain>
    </source>
</reference>
<dbReference type="RefSeq" id="WP_184270684.1">
    <property type="nucleotide sequence ID" value="NZ_JACHKY010000004.1"/>
</dbReference>
<accession>A0A7W7IQJ8</accession>
<gene>
    <name evidence="1" type="ORF">HNP32_002465</name>
</gene>
<dbReference type="Proteomes" id="UP000539957">
    <property type="component" value="Unassembled WGS sequence"/>
</dbReference>
<comment type="caution">
    <text evidence="1">The sequence shown here is derived from an EMBL/GenBank/DDBJ whole genome shotgun (WGS) entry which is preliminary data.</text>
</comment>
<name>A0A7W7IQJ8_9CAUL</name>
<sequence>MLKIAERPLGQAAIQVLSELHTGVVAAGDHAAQVEAAKAAWKIKTSTKAKETAFKAVRENLAKMSVGSVRCAYCEDSLADEIEHILPKSLFPEYAFLWVNYLFACGPCNGPKSNSYGTVQGDSVVEFIRKKDDPIIAPAAGVHALIDPRTEDPLDFLDLDVGGTTPDGVKINGTFEFLPAYGLGAPQMARAAYTIRVLGLNREVMRVARQNAFGGFRARLREYVEQKAAAAEAAQLSRLQSDLLASPHLTVFAEIRRQRAVLPEISILINDAPEVLAWSLVPAGVAAT</sequence>